<comment type="caution">
    <text evidence="1">The sequence shown here is derived from an EMBL/GenBank/DDBJ whole genome shotgun (WGS) entry which is preliminary data.</text>
</comment>
<gene>
    <name evidence="1" type="ORF">E2C01_036913</name>
</gene>
<evidence type="ECO:0000313" key="2">
    <source>
        <dbReference type="Proteomes" id="UP000324222"/>
    </source>
</evidence>
<protein>
    <submittedName>
        <fullName evidence="1">Uncharacterized protein</fullName>
    </submittedName>
</protein>
<keyword evidence="2" id="KW-1185">Reference proteome</keyword>
<reference evidence="1 2" key="1">
    <citation type="submission" date="2019-05" db="EMBL/GenBank/DDBJ databases">
        <title>Another draft genome of Portunus trituberculatus and its Hox gene families provides insights of decapod evolution.</title>
        <authorList>
            <person name="Jeong J.-H."/>
            <person name="Song I."/>
            <person name="Kim S."/>
            <person name="Choi T."/>
            <person name="Kim D."/>
            <person name="Ryu S."/>
            <person name="Kim W."/>
        </authorList>
    </citation>
    <scope>NUCLEOTIDE SEQUENCE [LARGE SCALE GENOMIC DNA]</scope>
    <source>
        <tissue evidence="1">Muscle</tissue>
    </source>
</reference>
<proteinExistence type="predicted"/>
<dbReference type="EMBL" id="VSRR010005755">
    <property type="protein sequence ID" value="MPC43270.1"/>
    <property type="molecule type" value="Genomic_DNA"/>
</dbReference>
<accession>A0A5B7F6R1</accession>
<organism evidence="1 2">
    <name type="scientific">Portunus trituberculatus</name>
    <name type="common">Swimming crab</name>
    <name type="synonym">Neptunus trituberculatus</name>
    <dbReference type="NCBI Taxonomy" id="210409"/>
    <lineage>
        <taxon>Eukaryota</taxon>
        <taxon>Metazoa</taxon>
        <taxon>Ecdysozoa</taxon>
        <taxon>Arthropoda</taxon>
        <taxon>Crustacea</taxon>
        <taxon>Multicrustacea</taxon>
        <taxon>Malacostraca</taxon>
        <taxon>Eumalacostraca</taxon>
        <taxon>Eucarida</taxon>
        <taxon>Decapoda</taxon>
        <taxon>Pleocyemata</taxon>
        <taxon>Brachyura</taxon>
        <taxon>Eubrachyura</taxon>
        <taxon>Portunoidea</taxon>
        <taxon>Portunidae</taxon>
        <taxon>Portuninae</taxon>
        <taxon>Portunus</taxon>
    </lineage>
</organism>
<evidence type="ECO:0000313" key="1">
    <source>
        <dbReference type="EMBL" id="MPC43270.1"/>
    </source>
</evidence>
<sequence>MISPGAHDCEFSRDCSAVVAPMVSLQPFETPSVSDRASCEDYIITAIPRGPTVAKSAVQPDRRPAVTVLLSAGQTAADPKTVADLFAEHFASVSRKDPAAPGARYRQSMESLGVNLSSTGGESYNVPFSVSELQTALSQCHDSSPGPDDIPYAFLHHMSDSAFTFFIKSL</sequence>
<dbReference type="AlphaFoldDB" id="A0A5B7F6R1"/>
<dbReference type="Proteomes" id="UP000324222">
    <property type="component" value="Unassembled WGS sequence"/>
</dbReference>
<name>A0A5B7F6R1_PORTR</name>